<organism evidence="3 4">
    <name type="scientific">Gryllus longicercus</name>
    <dbReference type="NCBI Taxonomy" id="2509291"/>
    <lineage>
        <taxon>Eukaryota</taxon>
        <taxon>Metazoa</taxon>
        <taxon>Ecdysozoa</taxon>
        <taxon>Arthropoda</taxon>
        <taxon>Hexapoda</taxon>
        <taxon>Insecta</taxon>
        <taxon>Pterygota</taxon>
        <taxon>Neoptera</taxon>
        <taxon>Polyneoptera</taxon>
        <taxon>Orthoptera</taxon>
        <taxon>Ensifera</taxon>
        <taxon>Gryllidea</taxon>
        <taxon>Grylloidea</taxon>
        <taxon>Gryllidae</taxon>
        <taxon>Gryllinae</taxon>
        <taxon>Gryllus</taxon>
    </lineage>
</organism>
<comment type="caution">
    <text evidence="3">The sequence shown here is derived from an EMBL/GenBank/DDBJ whole genome shotgun (WGS) entry which is preliminary data.</text>
</comment>
<sequence>MIQGLQRPYMQPVAYYFSQHTTPANVLAKLRVEVIEALQGIGFTVKAAVCDLAPTNTGALKSLIHASQTGEKNVCENIPLEIPPLHAEGVAHDAAETSSSSGEREGV</sequence>
<proteinExistence type="predicted"/>
<name>A0AAN9Z7J6_9ORTH</name>
<protein>
    <recommendedName>
        <fullName evidence="2">Transposable element P transposase-like RNase H domain-containing protein</fullName>
    </recommendedName>
</protein>
<keyword evidence="4" id="KW-1185">Reference proteome</keyword>
<dbReference type="EMBL" id="JAZDUA010000041">
    <property type="protein sequence ID" value="KAK7871273.1"/>
    <property type="molecule type" value="Genomic_DNA"/>
</dbReference>
<gene>
    <name evidence="3" type="ORF">R5R35_007557</name>
</gene>
<evidence type="ECO:0000313" key="4">
    <source>
        <dbReference type="Proteomes" id="UP001378592"/>
    </source>
</evidence>
<reference evidence="3 4" key="1">
    <citation type="submission" date="2024-03" db="EMBL/GenBank/DDBJ databases">
        <title>The genome assembly and annotation of the cricket Gryllus longicercus Weissman &amp; Gray.</title>
        <authorList>
            <person name="Szrajer S."/>
            <person name="Gray D."/>
            <person name="Ylla G."/>
        </authorList>
    </citation>
    <scope>NUCLEOTIDE SEQUENCE [LARGE SCALE GENOMIC DNA]</scope>
    <source>
        <strain evidence="3">DAG 2021-001</strain>
        <tissue evidence="3">Whole body minus gut</tissue>
    </source>
</reference>
<evidence type="ECO:0000313" key="3">
    <source>
        <dbReference type="EMBL" id="KAK7871273.1"/>
    </source>
</evidence>
<accession>A0AAN9Z7J6</accession>
<evidence type="ECO:0000259" key="2">
    <source>
        <dbReference type="Pfam" id="PF21787"/>
    </source>
</evidence>
<evidence type="ECO:0000256" key="1">
    <source>
        <dbReference type="SAM" id="MobiDB-lite"/>
    </source>
</evidence>
<dbReference type="AlphaFoldDB" id="A0AAN9Z7J6"/>
<feature type="domain" description="Transposable element P transposase-like RNase H" evidence="2">
    <location>
        <begin position="1"/>
        <end position="63"/>
    </location>
</feature>
<dbReference type="Pfam" id="PF21787">
    <property type="entry name" value="TNP-like_RNaseH_N"/>
    <property type="match status" value="1"/>
</dbReference>
<dbReference type="InterPro" id="IPR048365">
    <property type="entry name" value="TNP-like_RNaseH_N"/>
</dbReference>
<dbReference type="Proteomes" id="UP001378592">
    <property type="component" value="Unassembled WGS sequence"/>
</dbReference>
<feature type="region of interest" description="Disordered" evidence="1">
    <location>
        <begin position="86"/>
        <end position="107"/>
    </location>
</feature>